<protein>
    <submittedName>
        <fullName evidence="2">Uncharacterized protein</fullName>
    </submittedName>
</protein>
<dbReference type="EMBL" id="NMUH01001521">
    <property type="protein sequence ID" value="MQL93136.1"/>
    <property type="molecule type" value="Genomic_DNA"/>
</dbReference>
<reference evidence="2" key="1">
    <citation type="submission" date="2017-07" db="EMBL/GenBank/DDBJ databases">
        <title>Taro Niue Genome Assembly and Annotation.</title>
        <authorList>
            <person name="Atibalentja N."/>
            <person name="Keating K."/>
            <person name="Fields C.J."/>
        </authorList>
    </citation>
    <scope>NUCLEOTIDE SEQUENCE</scope>
    <source>
        <strain evidence="2">Niue_2</strain>
        <tissue evidence="2">Leaf</tissue>
    </source>
</reference>
<dbReference type="PANTHER" id="PTHR34355:SF1">
    <property type="entry name" value="JOSEPHIN-LIKE PROTEIN"/>
    <property type="match status" value="1"/>
</dbReference>
<dbReference type="PANTHER" id="PTHR34355">
    <property type="entry name" value="JOSEPHIN-LIKE PROTEIN"/>
    <property type="match status" value="1"/>
</dbReference>
<evidence type="ECO:0000256" key="1">
    <source>
        <dbReference type="SAM" id="MobiDB-lite"/>
    </source>
</evidence>
<gene>
    <name evidence="2" type="ORF">Taro_025779</name>
</gene>
<proteinExistence type="predicted"/>
<feature type="region of interest" description="Disordered" evidence="1">
    <location>
        <begin position="318"/>
        <end position="342"/>
    </location>
</feature>
<sequence>MFHQMYPNAFVSMPGQPAQQSSTQQQQDMEEIDLVPGTQYDVLKHLDQTPAKISILELIKRSQTHQDALRAFLQRVMVSEDMNPDNLPSVLSIVNRGSTITFSDGELAASEARKMPLCVTLTINKPTPTTIAAYDNSRLACHGIVTLQAELGPLVMSNEFYVLNIDHTYKAILGCSWIESLEPPTSFLPPSTQPIFLPSPKTSAPRHISLPTQCPQLPTFPPPTSNVETMSRSGSRRVVFSPDVNETPTVLLRSCTADRLATTGYQTRVVAAPSAAASTGSSFTHSLCRGAGHLPMRLFRYVGANVVRALCFISGCRSRSPSSSKVSPRTFSKRFAPPQEPHHTEAIEDCIKFINSSSRRSCWNAQPLTADEHLAHAKALPTSP</sequence>
<dbReference type="OrthoDB" id="727341at2759"/>
<evidence type="ECO:0000313" key="3">
    <source>
        <dbReference type="Proteomes" id="UP000652761"/>
    </source>
</evidence>
<comment type="caution">
    <text evidence="2">The sequence shown here is derived from an EMBL/GenBank/DDBJ whole genome shotgun (WGS) entry which is preliminary data.</text>
</comment>
<evidence type="ECO:0000313" key="2">
    <source>
        <dbReference type="EMBL" id="MQL93136.1"/>
    </source>
</evidence>
<dbReference type="AlphaFoldDB" id="A0A843VD68"/>
<dbReference type="Proteomes" id="UP000652761">
    <property type="component" value="Unassembled WGS sequence"/>
</dbReference>
<accession>A0A843VD68</accession>
<organism evidence="2 3">
    <name type="scientific">Colocasia esculenta</name>
    <name type="common">Wild taro</name>
    <name type="synonym">Arum esculentum</name>
    <dbReference type="NCBI Taxonomy" id="4460"/>
    <lineage>
        <taxon>Eukaryota</taxon>
        <taxon>Viridiplantae</taxon>
        <taxon>Streptophyta</taxon>
        <taxon>Embryophyta</taxon>
        <taxon>Tracheophyta</taxon>
        <taxon>Spermatophyta</taxon>
        <taxon>Magnoliopsida</taxon>
        <taxon>Liliopsida</taxon>
        <taxon>Araceae</taxon>
        <taxon>Aroideae</taxon>
        <taxon>Colocasieae</taxon>
        <taxon>Colocasia</taxon>
    </lineage>
</organism>
<name>A0A843VD68_COLES</name>
<feature type="compositionally biased region" description="Low complexity" evidence="1">
    <location>
        <begin position="318"/>
        <end position="330"/>
    </location>
</feature>
<keyword evidence="3" id="KW-1185">Reference proteome</keyword>